<feature type="domain" description="PH" evidence="4">
    <location>
        <begin position="4"/>
        <end position="114"/>
    </location>
</feature>
<protein>
    <submittedName>
        <fullName evidence="6">Docking protein 2</fullName>
    </submittedName>
</protein>
<dbReference type="InterPro" id="IPR011993">
    <property type="entry name" value="PH-like_dom_sf"/>
</dbReference>
<accession>F7ATG3</accession>
<dbReference type="PROSITE" id="PS50003">
    <property type="entry name" value="PH_DOMAIN"/>
    <property type="match status" value="1"/>
</dbReference>
<reference evidence="6 7" key="1">
    <citation type="journal article" date="2008" name="Nature">
        <title>Genome analysis of the platypus reveals unique signatures of evolution.</title>
        <authorList>
            <person name="Warren W.C."/>
            <person name="Hillier L.W."/>
            <person name="Marshall Graves J.A."/>
            <person name="Birney E."/>
            <person name="Ponting C.P."/>
            <person name="Grutzner F."/>
            <person name="Belov K."/>
            <person name="Miller W."/>
            <person name="Clarke L."/>
            <person name="Chinwalla A.T."/>
            <person name="Yang S.P."/>
            <person name="Heger A."/>
            <person name="Locke D.P."/>
            <person name="Miethke P."/>
            <person name="Waters P.D."/>
            <person name="Veyrunes F."/>
            <person name="Fulton L."/>
            <person name="Fulton B."/>
            <person name="Graves T."/>
            <person name="Wallis J."/>
            <person name="Puente X.S."/>
            <person name="Lopez-Otin C."/>
            <person name="Ordonez G.R."/>
            <person name="Eichler E.E."/>
            <person name="Chen L."/>
            <person name="Cheng Z."/>
            <person name="Deakin J.E."/>
            <person name="Alsop A."/>
            <person name="Thompson K."/>
            <person name="Kirby P."/>
            <person name="Papenfuss A.T."/>
            <person name="Wakefield M.J."/>
            <person name="Olender T."/>
            <person name="Lancet D."/>
            <person name="Huttley G.A."/>
            <person name="Smit A.F."/>
            <person name="Pask A."/>
            <person name="Temple-Smith P."/>
            <person name="Batzer M.A."/>
            <person name="Walker J.A."/>
            <person name="Konkel M.K."/>
            <person name="Harris R.S."/>
            <person name="Whittington C.M."/>
            <person name="Wong E.S."/>
            <person name="Gemmell N.J."/>
            <person name="Buschiazzo E."/>
            <person name="Vargas Jentzsch I.M."/>
            <person name="Merkel A."/>
            <person name="Schmitz J."/>
            <person name="Zemann A."/>
            <person name="Churakov G."/>
            <person name="Kriegs J.O."/>
            <person name="Brosius J."/>
            <person name="Murchison E.P."/>
            <person name="Sachidanandam R."/>
            <person name="Smith C."/>
            <person name="Hannon G.J."/>
            <person name="Tsend-Ayush E."/>
            <person name="McMillan D."/>
            <person name="Attenborough R."/>
            <person name="Rens W."/>
            <person name="Ferguson-Smith M."/>
            <person name="Lefevre C.M."/>
            <person name="Sharp J.A."/>
            <person name="Nicholas K.R."/>
            <person name="Ray D.A."/>
            <person name="Kube M."/>
            <person name="Reinhardt R."/>
            <person name="Pringle T.H."/>
            <person name="Taylor J."/>
            <person name="Jones R.C."/>
            <person name="Nixon B."/>
            <person name="Dacheux J.L."/>
            <person name="Niwa H."/>
            <person name="Sekita Y."/>
            <person name="Huang X."/>
            <person name="Stark A."/>
            <person name="Kheradpour P."/>
            <person name="Kellis M."/>
            <person name="Flicek P."/>
            <person name="Chen Y."/>
            <person name="Webber C."/>
            <person name="Hardison R."/>
            <person name="Nelson J."/>
            <person name="Hallsworth-Pepin K."/>
            <person name="Delehaunty K."/>
            <person name="Markovic C."/>
            <person name="Minx P."/>
            <person name="Feng Y."/>
            <person name="Kremitzki C."/>
            <person name="Mitreva M."/>
            <person name="Glasscock J."/>
            <person name="Wylie T."/>
            <person name="Wohldmann P."/>
            <person name="Thiru P."/>
            <person name="Nhan M.N."/>
            <person name="Pohl C.S."/>
            <person name="Smith S.M."/>
            <person name="Hou S."/>
            <person name="Nefedov M."/>
            <person name="de Jong P.J."/>
            <person name="Renfree M.B."/>
            <person name="Mardis E.R."/>
            <person name="Wilson R.K."/>
        </authorList>
    </citation>
    <scope>NUCLEOTIDE SEQUENCE [LARGE SCALE GENOMIC DNA]</scope>
    <source>
        <strain evidence="6 7">Glennie</strain>
    </source>
</reference>
<dbReference type="SMART" id="SM00310">
    <property type="entry name" value="PTBI"/>
    <property type="match status" value="1"/>
</dbReference>
<dbReference type="GO" id="GO:0005068">
    <property type="term" value="F:transmembrane receptor protein tyrosine kinase adaptor activity"/>
    <property type="evidence" value="ECO:0007669"/>
    <property type="project" value="Ensembl"/>
</dbReference>
<dbReference type="InterPro" id="IPR037751">
    <property type="entry name" value="Dok1/2/3_PTB"/>
</dbReference>
<dbReference type="InterPro" id="IPR001849">
    <property type="entry name" value="PH_domain"/>
</dbReference>
<feature type="region of interest" description="Disordered" evidence="3">
    <location>
        <begin position="253"/>
        <end position="306"/>
    </location>
</feature>
<organism evidence="6 7">
    <name type="scientific">Ornithorhynchus anatinus</name>
    <name type="common">Duckbill platypus</name>
    <dbReference type="NCBI Taxonomy" id="9258"/>
    <lineage>
        <taxon>Eukaryota</taxon>
        <taxon>Metazoa</taxon>
        <taxon>Chordata</taxon>
        <taxon>Craniata</taxon>
        <taxon>Vertebrata</taxon>
        <taxon>Euteleostomi</taxon>
        <taxon>Mammalia</taxon>
        <taxon>Monotremata</taxon>
        <taxon>Ornithorhynchidae</taxon>
        <taxon>Ornithorhynchus</taxon>
    </lineage>
</organism>
<dbReference type="CDD" id="cd01203">
    <property type="entry name" value="PTB_DOK1_DOK2_DOK3"/>
    <property type="match status" value="1"/>
</dbReference>
<dbReference type="OMA" id="DWTQKLC"/>
<dbReference type="GO" id="GO:0007169">
    <property type="term" value="P:cell surface receptor protein tyrosine kinase signaling pathway"/>
    <property type="evidence" value="ECO:0000318"/>
    <property type="project" value="GO_Central"/>
</dbReference>
<dbReference type="InterPro" id="IPR002404">
    <property type="entry name" value="IRS_PTB"/>
</dbReference>
<dbReference type="GO" id="GO:0005886">
    <property type="term" value="C:plasma membrane"/>
    <property type="evidence" value="ECO:0007669"/>
    <property type="project" value="Ensembl"/>
</dbReference>
<dbReference type="eggNOG" id="KOG4047">
    <property type="taxonomic scope" value="Eukaryota"/>
</dbReference>
<dbReference type="Ensembl" id="ENSOANT00000020837.3">
    <property type="protein sequence ID" value="ENSOANP00000020834.3"/>
    <property type="gene ID" value="ENSOANG00000013185.4"/>
</dbReference>
<name>F7ATG3_ORNAN</name>
<sequence length="436" mass="48385">MDEVAVKQGFLYLQQQQTFGKKWKRFWAVLYGESGSSSARLELQEGPEKARRGEAARRVIRLSDCVKVAEAGGEAGSPRDTSPFLLETTERLSLLAAPSLECGDWLQAICRLAFPMQRGEWREAAGQESYSAQLRDSPCMEENSLYSSSGAALPCKEFAVKVRRTDASERCRLRGSYVLRTGESALELRRSSEPGKQLYTWPYRFLRRFGRDKVTFSFEAGRRCASGEGSFEFETRLGNEIFLALEKAISAQKNSESSGPPVQPVLIPAPPRPESPYSRPHDSLPPPSATPAAPPQRSRPPEGDYAVPFDTVARSLLSNSFRGLLANSPQAPQPPKPPRSPPADPLYDSIDERPSLPDPIYDEPEGIAVLTLYDRPQEPQGEAWRRQAIADGPGEEGAQLSYNLKREDRVPPSSGSRSGWPQRSEYDNVISRKGPR</sequence>
<feature type="compositionally biased region" description="Pro residues" evidence="3">
    <location>
        <begin position="331"/>
        <end position="344"/>
    </location>
</feature>
<dbReference type="STRING" id="9258.ENSOANP00000020834"/>
<dbReference type="GO" id="GO:0005737">
    <property type="term" value="C:cytoplasm"/>
    <property type="evidence" value="ECO:0000318"/>
    <property type="project" value="GO_Central"/>
</dbReference>
<dbReference type="SUPFAM" id="SSF50729">
    <property type="entry name" value="PH domain-like"/>
    <property type="match status" value="2"/>
</dbReference>
<evidence type="ECO:0000256" key="3">
    <source>
        <dbReference type="SAM" id="MobiDB-lite"/>
    </source>
</evidence>
<dbReference type="InParanoid" id="F7ATG3"/>
<dbReference type="Proteomes" id="UP000002279">
    <property type="component" value="Chromosome 5"/>
</dbReference>
<feature type="domain" description="IRS-type PTB" evidence="5">
    <location>
        <begin position="154"/>
        <end position="259"/>
    </location>
</feature>
<dbReference type="Pfam" id="PF02174">
    <property type="entry name" value="IRS"/>
    <property type="match status" value="1"/>
</dbReference>
<dbReference type="GeneID" id="100074401"/>
<dbReference type="Gene3D" id="2.30.29.30">
    <property type="entry name" value="Pleckstrin-homology domain (PH domain)/Phosphotyrosine-binding domain (PTB)"/>
    <property type="match status" value="2"/>
</dbReference>
<dbReference type="Bgee" id="ENSOANG00000013185">
    <property type="expression patterns" value="Expressed in ovary and 5 other cell types or tissues"/>
</dbReference>
<evidence type="ECO:0000313" key="7">
    <source>
        <dbReference type="Proteomes" id="UP000002279"/>
    </source>
</evidence>
<evidence type="ECO:0000256" key="2">
    <source>
        <dbReference type="ARBA" id="ARBA00022553"/>
    </source>
</evidence>
<evidence type="ECO:0000313" key="6">
    <source>
        <dbReference type="Ensembl" id="ENSOANP00000020834.3"/>
    </source>
</evidence>
<evidence type="ECO:0000256" key="1">
    <source>
        <dbReference type="ARBA" id="ARBA00010955"/>
    </source>
</evidence>
<dbReference type="AlphaFoldDB" id="F7ATG3"/>
<dbReference type="PANTHER" id="PTHR21258:SF14">
    <property type="entry name" value="DOCKING PROTEIN 2"/>
    <property type="match status" value="1"/>
</dbReference>
<evidence type="ECO:0000259" key="5">
    <source>
        <dbReference type="PROSITE" id="PS51064"/>
    </source>
</evidence>
<dbReference type="PROSITE" id="PS51064">
    <property type="entry name" value="IRS_PTB"/>
    <property type="match status" value="1"/>
</dbReference>
<dbReference type="InterPro" id="IPR050996">
    <property type="entry name" value="Docking_Protein_DOK"/>
</dbReference>
<dbReference type="FunFam" id="2.30.29.30:FF:000246">
    <property type="entry name" value="Docking protein 1"/>
    <property type="match status" value="1"/>
</dbReference>
<dbReference type="CTD" id="9046"/>
<dbReference type="GO" id="GO:0007265">
    <property type="term" value="P:Ras protein signal transduction"/>
    <property type="evidence" value="ECO:0000318"/>
    <property type="project" value="GO_Central"/>
</dbReference>
<keyword evidence="2" id="KW-0597">Phosphoprotein</keyword>
<dbReference type="RefSeq" id="XP_028920481.1">
    <property type="nucleotide sequence ID" value="XM_029064648.2"/>
</dbReference>
<dbReference type="KEGG" id="oaa:100074401"/>
<dbReference type="GeneTree" id="ENSGT00940000159868"/>
<reference evidence="6" key="3">
    <citation type="submission" date="2025-09" db="UniProtKB">
        <authorList>
            <consortium name="Ensembl"/>
        </authorList>
    </citation>
    <scope>IDENTIFICATION</scope>
    <source>
        <strain evidence="6">Glennie</strain>
    </source>
</reference>
<dbReference type="HOGENOM" id="CLU_030101_2_0_1"/>
<dbReference type="SMART" id="SM01244">
    <property type="entry name" value="IRS"/>
    <property type="match status" value="1"/>
</dbReference>
<dbReference type="PANTHER" id="PTHR21258">
    <property type="entry name" value="DOCKING PROTEIN RELATED"/>
    <property type="match status" value="1"/>
</dbReference>
<evidence type="ECO:0000259" key="4">
    <source>
        <dbReference type="PROSITE" id="PS50003"/>
    </source>
</evidence>
<feature type="region of interest" description="Disordered" evidence="3">
    <location>
        <begin position="324"/>
        <end position="436"/>
    </location>
</feature>
<keyword evidence="7" id="KW-1185">Reference proteome</keyword>
<reference evidence="6" key="2">
    <citation type="submission" date="2025-08" db="UniProtKB">
        <authorList>
            <consortium name="Ensembl"/>
        </authorList>
    </citation>
    <scope>IDENTIFICATION</scope>
    <source>
        <strain evidence="6">Glennie</strain>
    </source>
</reference>
<gene>
    <name evidence="6" type="primary">DOK2</name>
</gene>
<dbReference type="Pfam" id="PF00169">
    <property type="entry name" value="PH"/>
    <property type="match status" value="1"/>
</dbReference>
<feature type="compositionally biased region" description="Pro residues" evidence="3">
    <location>
        <begin position="283"/>
        <end position="298"/>
    </location>
</feature>
<dbReference type="FunCoup" id="F7ATG3">
    <property type="interactions" value="663"/>
</dbReference>
<proteinExistence type="inferred from homology"/>
<dbReference type="SMART" id="SM00233">
    <property type="entry name" value="PH"/>
    <property type="match status" value="1"/>
</dbReference>
<dbReference type="OrthoDB" id="6020914at2759"/>
<comment type="similarity">
    <text evidence="1">Belongs to the DOK family. Type A subfamily.</text>
</comment>
<feature type="compositionally biased region" description="Pro residues" evidence="3">
    <location>
        <begin position="261"/>
        <end position="274"/>
    </location>
</feature>